<proteinExistence type="predicted"/>
<organism evidence="2 3">
    <name type="scientific">Mortierella polycephala</name>
    <dbReference type="NCBI Taxonomy" id="41804"/>
    <lineage>
        <taxon>Eukaryota</taxon>
        <taxon>Fungi</taxon>
        <taxon>Fungi incertae sedis</taxon>
        <taxon>Mucoromycota</taxon>
        <taxon>Mortierellomycotina</taxon>
        <taxon>Mortierellomycetes</taxon>
        <taxon>Mortierellales</taxon>
        <taxon>Mortierellaceae</taxon>
        <taxon>Mortierella</taxon>
    </lineage>
</organism>
<feature type="region of interest" description="Disordered" evidence="1">
    <location>
        <begin position="9"/>
        <end position="52"/>
    </location>
</feature>
<feature type="region of interest" description="Disordered" evidence="1">
    <location>
        <begin position="441"/>
        <end position="514"/>
    </location>
</feature>
<comment type="caution">
    <text evidence="2">The sequence shown here is derived from an EMBL/GenBank/DDBJ whole genome shotgun (WGS) entry which is preliminary data.</text>
</comment>
<sequence>MIEFAAAATTVTAKVSKDQDLDHGPQGFVPHQQQQQQQNDNHPVESQEHNTQLCNSSNGFSFAACSFIISAQSDLSLSCGMSPPTPIVPSQAPLNTTNSRGEDGHLQIAQEQWDETLDPCGNEAQTDGGYISDDLVDSLAIGKERKRLTRAEGDGDTFKKRRKDRIQEKPGTASFALTTMTKTKTKTATTNHLLHFLEIQLDQTAYQTSKGKREPALKQETTLDFDPSAVARSWTTPRRRNAHSKCGKPHYPPQYHGNQSNTYFCTQHQAADQHCQCRKRSFADAIELSRPLSANHCTVDHHPTWIESVKKRKIHQNPTKWTSTLSPAPYIKLLTVRDLWDVMETRMDLSWLADEELWGDCSDSVVESPLAVNCDPSTMEIAPSLAEITPDHPEEQVNAKDQAKKHRRSECRKIIRQCPCPSQFLRGLWEEELKEQRLRQMIPDTVRRPPRSKIFNSRPIATGPKNIKPSLPSLLTPSPSSESSPMSSVPTTPTGSDNASDTSAEEQSPQSSLTDLELSLKKKHRAAAIIRFHLRSMIKTAPTQWSFLLSIRHPGQVSIELLLALYGPHFMQTSNFRAIEQLLWGTKGSHQPQPETDGSSSLLHA</sequence>
<gene>
    <name evidence="2" type="ORF">BG011_007706</name>
</gene>
<evidence type="ECO:0000313" key="2">
    <source>
        <dbReference type="EMBL" id="KAG0251348.1"/>
    </source>
</evidence>
<reference evidence="2" key="1">
    <citation type="journal article" date="2020" name="Fungal Divers.">
        <title>Resolving the Mortierellaceae phylogeny through synthesis of multi-gene phylogenetics and phylogenomics.</title>
        <authorList>
            <person name="Vandepol N."/>
            <person name="Liber J."/>
            <person name="Desiro A."/>
            <person name="Na H."/>
            <person name="Kennedy M."/>
            <person name="Barry K."/>
            <person name="Grigoriev I.V."/>
            <person name="Miller A.N."/>
            <person name="O'Donnell K."/>
            <person name="Stajich J.E."/>
            <person name="Bonito G."/>
        </authorList>
    </citation>
    <scope>NUCLEOTIDE SEQUENCE</scope>
    <source>
        <strain evidence="2">KOD948</strain>
    </source>
</reference>
<dbReference type="AlphaFoldDB" id="A0A9P6PS29"/>
<evidence type="ECO:0000313" key="3">
    <source>
        <dbReference type="Proteomes" id="UP000726737"/>
    </source>
</evidence>
<dbReference type="Proteomes" id="UP000726737">
    <property type="component" value="Unassembled WGS sequence"/>
</dbReference>
<name>A0A9P6PS29_9FUNG</name>
<feature type="compositionally biased region" description="Polar residues" evidence="1">
    <location>
        <begin position="497"/>
        <end position="514"/>
    </location>
</feature>
<dbReference type="EMBL" id="JAAAJA010000600">
    <property type="protein sequence ID" value="KAG0251348.1"/>
    <property type="molecule type" value="Genomic_DNA"/>
</dbReference>
<keyword evidence="3" id="KW-1185">Reference proteome</keyword>
<evidence type="ECO:0000256" key="1">
    <source>
        <dbReference type="SAM" id="MobiDB-lite"/>
    </source>
</evidence>
<feature type="compositionally biased region" description="Low complexity" evidence="1">
    <location>
        <begin position="469"/>
        <end position="496"/>
    </location>
</feature>
<dbReference type="OrthoDB" id="2398776at2759"/>
<accession>A0A9P6PS29</accession>
<protein>
    <submittedName>
        <fullName evidence="2">Uncharacterized protein</fullName>
    </submittedName>
</protein>